<dbReference type="InterPro" id="IPR004559">
    <property type="entry name" value="HemW-like"/>
</dbReference>
<keyword evidence="8 9" id="KW-0143">Chaperone</keyword>
<dbReference type="Proteomes" id="UP000514720">
    <property type="component" value="Chromosome"/>
</dbReference>
<sequence length="373" mass="43640">MLTSLYIHFPFCDHICTYCDFHKSLATDSRKDEYVDALVKELLYRKKDLVNIKTIFLGGGTPLSLSITQLSRIFSTIEQVVNIDLVLEYSIETNPNNVTEDKVQLLQQYHINRVSIGVQTFNPVQLVTLGRDHQVSDVAKAVSLLRQYHIDNISIDLMFSLVHQTVDDVIYDLDQVLVLDVPHISYYALIWEEKTQLYHHYKQGRVTMNSEDDEAIMYQTIIDTLTRNRYNHYEISNFAKPSMEAKHNLTYWRNQEYLGIGSGAHSFNNGTRFYHPANTREYIKRMNQGDFDWYRNEDTNILTDTLIMGMRLLQGIHIPTIEHQFSISLMERFPELQKHINLKLLTIENNYLRFTRKGLLLGNEIFQIFLEGS</sequence>
<dbReference type="SFLD" id="SFLDS00029">
    <property type="entry name" value="Radical_SAM"/>
    <property type="match status" value="1"/>
</dbReference>
<dbReference type="GO" id="GO:0004109">
    <property type="term" value="F:coproporphyrinogen oxidase activity"/>
    <property type="evidence" value="ECO:0007669"/>
    <property type="project" value="InterPro"/>
</dbReference>
<keyword evidence="12" id="KW-1185">Reference proteome</keyword>
<dbReference type="GO" id="GO:0046872">
    <property type="term" value="F:metal ion binding"/>
    <property type="evidence" value="ECO:0007669"/>
    <property type="project" value="UniProtKB-UniRule"/>
</dbReference>
<reference evidence="11 12" key="1">
    <citation type="submission" date="2020-02" db="EMBL/GenBank/DDBJ databases">
        <authorList>
            <person name="Zheng R.K."/>
            <person name="Sun C.M."/>
        </authorList>
    </citation>
    <scope>NUCLEOTIDE SEQUENCE [LARGE SCALE GENOMIC DNA]</scope>
    <source>
        <strain evidence="12">zrk13</strain>
    </source>
</reference>
<proteinExistence type="inferred from homology"/>
<keyword evidence="4 9" id="KW-0949">S-adenosyl-L-methionine</keyword>
<dbReference type="Pfam" id="PF04055">
    <property type="entry name" value="Radical_SAM"/>
    <property type="match status" value="1"/>
</dbReference>
<keyword evidence="5 9" id="KW-0479">Metal-binding</keyword>
<keyword evidence="7 9" id="KW-0411">Iron-sulfur</keyword>
<dbReference type="PANTHER" id="PTHR13932:SF5">
    <property type="entry name" value="RADICAL S-ADENOSYL METHIONINE DOMAIN-CONTAINING PROTEIN 1, MITOCHONDRIAL"/>
    <property type="match status" value="1"/>
</dbReference>
<comment type="subcellular location">
    <subcellularLocation>
        <location evidence="9">Cytoplasm</location>
    </subcellularLocation>
</comment>
<dbReference type="GO" id="GO:0006779">
    <property type="term" value="P:porphyrin-containing compound biosynthetic process"/>
    <property type="evidence" value="ECO:0007669"/>
    <property type="project" value="InterPro"/>
</dbReference>
<comment type="function">
    <text evidence="9">Probably acts as a heme chaperone, transferring heme to an unknown acceptor. Binds one molecule of heme per monomer, possibly covalently. Binds 1 [4Fe-4S] cluster. The cluster is coordinated with 3 cysteines and an exchangeable S-adenosyl-L-methionine.</text>
</comment>
<dbReference type="SFLD" id="SFLDF00562">
    <property type="entry name" value="HemN-like__clustered_with_heat"/>
    <property type="match status" value="1"/>
</dbReference>
<evidence type="ECO:0000313" key="12">
    <source>
        <dbReference type="Proteomes" id="UP000514720"/>
    </source>
</evidence>
<dbReference type="InterPro" id="IPR013785">
    <property type="entry name" value="Aldolase_TIM"/>
</dbReference>
<name>A0A7L7KTC1_9MOLU</name>
<dbReference type="EMBL" id="CP048914">
    <property type="protein sequence ID" value="QMS85855.1"/>
    <property type="molecule type" value="Genomic_DNA"/>
</dbReference>
<dbReference type="InterPro" id="IPR034505">
    <property type="entry name" value="Coproporphyrinogen-III_oxidase"/>
</dbReference>
<evidence type="ECO:0000256" key="3">
    <source>
        <dbReference type="ARBA" id="ARBA00022617"/>
    </source>
</evidence>
<evidence type="ECO:0000256" key="7">
    <source>
        <dbReference type="ARBA" id="ARBA00023014"/>
    </source>
</evidence>
<keyword evidence="6 9" id="KW-0408">Iron</keyword>
<evidence type="ECO:0000256" key="1">
    <source>
        <dbReference type="ARBA" id="ARBA00006100"/>
    </source>
</evidence>
<protein>
    <recommendedName>
        <fullName evidence="2 9">Heme chaperone HemW</fullName>
    </recommendedName>
</protein>
<accession>A0A7L7KTC1</accession>
<keyword evidence="9" id="KW-0963">Cytoplasm</keyword>
<dbReference type="RefSeq" id="WP_258877667.1">
    <property type="nucleotide sequence ID" value="NZ_CP048914.1"/>
</dbReference>
<keyword evidence="3 9" id="KW-0349">Heme</keyword>
<feature type="domain" description="Radical SAM core" evidence="10">
    <location>
        <begin position="1"/>
        <end position="228"/>
    </location>
</feature>
<dbReference type="GO" id="GO:0051539">
    <property type="term" value="F:4 iron, 4 sulfur cluster binding"/>
    <property type="evidence" value="ECO:0007669"/>
    <property type="project" value="UniProtKB-UniRule"/>
</dbReference>
<comment type="similarity">
    <text evidence="1">Belongs to the anaerobic coproporphyrinogen-III oxidase family. HemW subfamily.</text>
</comment>
<dbReference type="InterPro" id="IPR010723">
    <property type="entry name" value="HemN_C"/>
</dbReference>
<dbReference type="SMART" id="SM00729">
    <property type="entry name" value="Elp3"/>
    <property type="match status" value="1"/>
</dbReference>
<evidence type="ECO:0000256" key="9">
    <source>
        <dbReference type="RuleBase" id="RU364116"/>
    </source>
</evidence>
<gene>
    <name evidence="11" type="primary">hemW</name>
    <name evidence="11" type="ORF">G4Z02_08880</name>
</gene>
<dbReference type="KEGG" id="xcl:G4Z02_08880"/>
<dbReference type="PROSITE" id="PS51918">
    <property type="entry name" value="RADICAL_SAM"/>
    <property type="match status" value="1"/>
</dbReference>
<dbReference type="SFLD" id="SFLDG01065">
    <property type="entry name" value="anaerobic_coproporphyrinogen-I"/>
    <property type="match status" value="1"/>
</dbReference>
<dbReference type="InterPro" id="IPR058240">
    <property type="entry name" value="rSAM_sf"/>
</dbReference>
<dbReference type="NCBIfam" id="TIGR00539">
    <property type="entry name" value="hemN_rel"/>
    <property type="match status" value="1"/>
</dbReference>
<evidence type="ECO:0000256" key="2">
    <source>
        <dbReference type="ARBA" id="ARBA00017228"/>
    </source>
</evidence>
<dbReference type="Gene3D" id="3.20.20.70">
    <property type="entry name" value="Aldolase class I"/>
    <property type="match status" value="1"/>
</dbReference>
<dbReference type="InterPro" id="IPR006638">
    <property type="entry name" value="Elp3/MiaA/NifB-like_rSAM"/>
</dbReference>
<evidence type="ECO:0000256" key="6">
    <source>
        <dbReference type="ARBA" id="ARBA00023004"/>
    </source>
</evidence>
<evidence type="ECO:0000259" key="10">
    <source>
        <dbReference type="PROSITE" id="PS51918"/>
    </source>
</evidence>
<dbReference type="Pfam" id="PF06969">
    <property type="entry name" value="HemN_C"/>
    <property type="match status" value="1"/>
</dbReference>
<dbReference type="GO" id="GO:0005737">
    <property type="term" value="C:cytoplasm"/>
    <property type="evidence" value="ECO:0007669"/>
    <property type="project" value="UniProtKB-SubCell"/>
</dbReference>
<keyword evidence="9" id="KW-0004">4Fe-4S</keyword>
<evidence type="ECO:0000256" key="4">
    <source>
        <dbReference type="ARBA" id="ARBA00022691"/>
    </source>
</evidence>
<dbReference type="SUPFAM" id="SSF102114">
    <property type="entry name" value="Radical SAM enzymes"/>
    <property type="match status" value="1"/>
</dbReference>
<evidence type="ECO:0000256" key="8">
    <source>
        <dbReference type="ARBA" id="ARBA00023186"/>
    </source>
</evidence>
<dbReference type="InterPro" id="IPR007197">
    <property type="entry name" value="rSAM"/>
</dbReference>
<dbReference type="PANTHER" id="PTHR13932">
    <property type="entry name" value="COPROPORPHYRINIGEN III OXIDASE"/>
    <property type="match status" value="1"/>
</dbReference>
<evidence type="ECO:0000313" key="11">
    <source>
        <dbReference type="EMBL" id="QMS85855.1"/>
    </source>
</evidence>
<organism evidence="11 12">
    <name type="scientific">Candidatus Xianfuyuplasma coldseepsis</name>
    <dbReference type="NCBI Taxonomy" id="2782163"/>
    <lineage>
        <taxon>Bacteria</taxon>
        <taxon>Bacillati</taxon>
        <taxon>Mycoplasmatota</taxon>
        <taxon>Mollicutes</taxon>
        <taxon>Candidatus Izemoplasmatales</taxon>
        <taxon>Candidatus Izemoplasmataceae</taxon>
        <taxon>Candidatus Xianfuyuplasma</taxon>
    </lineage>
</organism>
<dbReference type="CDD" id="cd01335">
    <property type="entry name" value="Radical_SAM"/>
    <property type="match status" value="1"/>
</dbReference>
<dbReference type="AlphaFoldDB" id="A0A7L7KTC1"/>
<evidence type="ECO:0000256" key="5">
    <source>
        <dbReference type="ARBA" id="ARBA00022723"/>
    </source>
</evidence>